<evidence type="ECO:0000313" key="6">
    <source>
        <dbReference type="EMBL" id="EHH67694.1"/>
    </source>
</evidence>
<dbReference type="EMBL" id="AGQV01000006">
    <property type="protein sequence ID" value="EHH67694.1"/>
    <property type="molecule type" value="Genomic_DNA"/>
</dbReference>
<dbReference type="PATRIC" id="fig|1088869.3.peg.1909"/>
<evidence type="ECO:0000256" key="4">
    <source>
        <dbReference type="ARBA" id="ARBA00022729"/>
    </source>
</evidence>
<gene>
    <name evidence="6" type="ORF">GMO_19140</name>
</gene>
<organism evidence="6 7">
    <name type="scientific">Gluconobacter morbifer G707</name>
    <dbReference type="NCBI Taxonomy" id="1088869"/>
    <lineage>
        <taxon>Bacteria</taxon>
        <taxon>Pseudomonadati</taxon>
        <taxon>Pseudomonadota</taxon>
        <taxon>Alphaproteobacteria</taxon>
        <taxon>Acetobacterales</taxon>
        <taxon>Acetobacteraceae</taxon>
        <taxon>Gluconobacter</taxon>
    </lineage>
</organism>
<evidence type="ECO:0000256" key="5">
    <source>
        <dbReference type="SAM" id="SignalP"/>
    </source>
</evidence>
<keyword evidence="4 5" id="KW-0732">Signal</keyword>
<dbReference type="GO" id="GO:0046872">
    <property type="term" value="F:metal ion binding"/>
    <property type="evidence" value="ECO:0007669"/>
    <property type="project" value="UniProtKB-KW"/>
</dbReference>
<dbReference type="GO" id="GO:0030001">
    <property type="term" value="P:metal ion transport"/>
    <property type="evidence" value="ECO:0007669"/>
    <property type="project" value="InterPro"/>
</dbReference>
<evidence type="ECO:0000256" key="1">
    <source>
        <dbReference type="ARBA" id="ARBA00004196"/>
    </source>
</evidence>
<evidence type="ECO:0000256" key="2">
    <source>
        <dbReference type="ARBA" id="ARBA00022448"/>
    </source>
</evidence>
<dbReference type="InterPro" id="IPR006127">
    <property type="entry name" value="ZnuA-like"/>
</dbReference>
<comment type="subcellular location">
    <subcellularLocation>
        <location evidence="1">Cell envelope</location>
    </subcellularLocation>
</comment>
<name>G6XK98_9PROT</name>
<dbReference type="Proteomes" id="UP000004949">
    <property type="component" value="Unassembled WGS sequence"/>
</dbReference>
<dbReference type="PANTHER" id="PTHR42953:SF1">
    <property type="entry name" value="METAL-BINDING PROTEIN HI_0362-RELATED"/>
    <property type="match status" value="1"/>
</dbReference>
<keyword evidence="2" id="KW-0813">Transport</keyword>
<dbReference type="GO" id="GO:0030313">
    <property type="term" value="C:cell envelope"/>
    <property type="evidence" value="ECO:0007669"/>
    <property type="project" value="UniProtKB-SubCell"/>
</dbReference>
<dbReference type="InterPro" id="IPR050492">
    <property type="entry name" value="Bact_metal-bind_prot9"/>
</dbReference>
<comment type="caution">
    <text evidence="6">The sequence shown here is derived from an EMBL/GenBank/DDBJ whole genome shotgun (WGS) entry which is preliminary data.</text>
</comment>
<dbReference type="SUPFAM" id="SSF53807">
    <property type="entry name" value="Helical backbone' metal receptor"/>
    <property type="match status" value="1"/>
</dbReference>
<evidence type="ECO:0000256" key="3">
    <source>
        <dbReference type="ARBA" id="ARBA00022723"/>
    </source>
</evidence>
<keyword evidence="7" id="KW-1185">Reference proteome</keyword>
<dbReference type="PANTHER" id="PTHR42953">
    <property type="entry name" value="HIGH-AFFINITY ZINC UPTAKE SYSTEM PROTEIN ZNUA-RELATED"/>
    <property type="match status" value="1"/>
</dbReference>
<evidence type="ECO:0000313" key="7">
    <source>
        <dbReference type="Proteomes" id="UP000004949"/>
    </source>
</evidence>
<feature type="signal peptide" evidence="5">
    <location>
        <begin position="1"/>
        <end position="18"/>
    </location>
</feature>
<reference evidence="6 7" key="1">
    <citation type="submission" date="2011-10" db="EMBL/GenBank/DDBJ databases">
        <title>Genome sequence of Gluconobacter morbifer G707, isolated from Drosophila gut.</title>
        <authorList>
            <person name="Lee W.-J."/>
            <person name="Kim E.-K."/>
        </authorList>
    </citation>
    <scope>NUCLEOTIDE SEQUENCE [LARGE SCALE GENOMIC DNA]</scope>
    <source>
        <strain evidence="6 7">G707</strain>
    </source>
</reference>
<dbReference type="STRING" id="1088869.GMO_19140"/>
<proteinExistence type="predicted"/>
<dbReference type="Gene3D" id="3.40.50.1980">
    <property type="entry name" value="Nitrogenase molybdenum iron protein domain"/>
    <property type="match status" value="1"/>
</dbReference>
<protein>
    <submittedName>
        <fullName evidence="6">ABC transporter substrate binding protein</fullName>
    </submittedName>
</protein>
<dbReference type="AlphaFoldDB" id="G6XK98"/>
<dbReference type="eggNOG" id="COG0803">
    <property type="taxonomic scope" value="Bacteria"/>
</dbReference>
<sequence length="281" mass="30133">MAPFLAGLFLLLPAYGSAAPLPVVCVEAVWCDIAAQIGGKDVRTQALFSMPGLDPHDLTPSPSMARALVEGSFVIINGATYDDWARPFVAGRPDRLIVADLAEWQPGQNPHLFFDTAVVRQVAQDLAAWFGRQSGLDQEGVQSRLAAFLHQVDGVDAVLSDMRARHGGTPIAAVEPVGQPLLEKAGLHLVDQAFAYAIMNHVTPSPRDVAQLDQVLARKEVRMLVVNPAIHSPQIDRLLEQAAADGVPQVRLGEILSPGQTWQGWVGAFLQAVGQVLDGHA</sequence>
<keyword evidence="3" id="KW-0479">Metal-binding</keyword>
<accession>G6XK98</accession>
<feature type="chain" id="PRO_5003489355" evidence="5">
    <location>
        <begin position="19"/>
        <end position="281"/>
    </location>
</feature>
<dbReference type="Pfam" id="PF01297">
    <property type="entry name" value="ZnuA"/>
    <property type="match status" value="1"/>
</dbReference>